<reference evidence="1 2" key="1">
    <citation type="submission" date="2018-06" db="EMBL/GenBank/DDBJ databases">
        <title>Genomic Encyclopedia of Archaeal and Bacterial Type Strains, Phase II (KMG-II): from individual species to whole genera.</title>
        <authorList>
            <person name="Goeker M."/>
        </authorList>
    </citation>
    <scope>NUCLEOTIDE SEQUENCE [LARGE SCALE GENOMIC DNA]</scope>
    <source>
        <strain evidence="1 2">T4</strain>
    </source>
</reference>
<dbReference type="EMBL" id="QKTX01000003">
    <property type="protein sequence ID" value="PZV85229.1"/>
    <property type="molecule type" value="Genomic_DNA"/>
</dbReference>
<dbReference type="Proteomes" id="UP000248917">
    <property type="component" value="Unassembled WGS sequence"/>
</dbReference>
<sequence length="72" mass="8307">MPGRSQNQEFDRFFNLLGNEASLKVALIPKYCFWKNKHNVLEHNPLITKSFLPPTDGSYSEPILLLKPLDHP</sequence>
<gene>
    <name evidence="1" type="ORF">CLV31_10318</name>
</gene>
<comment type="caution">
    <text evidence="1">The sequence shown here is derived from an EMBL/GenBank/DDBJ whole genome shotgun (WGS) entry which is preliminary data.</text>
</comment>
<organism evidence="1 2">
    <name type="scientific">Algoriphagus aquaeductus</name>
    <dbReference type="NCBI Taxonomy" id="475299"/>
    <lineage>
        <taxon>Bacteria</taxon>
        <taxon>Pseudomonadati</taxon>
        <taxon>Bacteroidota</taxon>
        <taxon>Cytophagia</taxon>
        <taxon>Cytophagales</taxon>
        <taxon>Cyclobacteriaceae</taxon>
        <taxon>Algoriphagus</taxon>
    </lineage>
</organism>
<proteinExistence type="predicted"/>
<keyword evidence="2" id="KW-1185">Reference proteome</keyword>
<evidence type="ECO:0000313" key="1">
    <source>
        <dbReference type="EMBL" id="PZV85229.1"/>
    </source>
</evidence>
<dbReference type="AlphaFoldDB" id="A0A326RTQ8"/>
<name>A0A326RTQ8_9BACT</name>
<evidence type="ECO:0000313" key="2">
    <source>
        <dbReference type="Proteomes" id="UP000248917"/>
    </source>
</evidence>
<accession>A0A326RTQ8</accession>
<protein>
    <submittedName>
        <fullName evidence="1">Uncharacterized protein</fullName>
    </submittedName>
</protein>